<dbReference type="GO" id="GO:0004719">
    <property type="term" value="F:protein-L-isoaspartate (D-aspartate) O-methyltransferase activity"/>
    <property type="evidence" value="ECO:0007669"/>
    <property type="project" value="InterPro"/>
</dbReference>
<dbReference type="AlphaFoldDB" id="A0A167H112"/>
<evidence type="ECO:0000313" key="4">
    <source>
        <dbReference type="EMBL" id="ANB18446.1"/>
    </source>
</evidence>
<dbReference type="Proteomes" id="UP000076830">
    <property type="component" value="Chromosome"/>
</dbReference>
<protein>
    <recommendedName>
        <fullName evidence="2">Protein-L-isoaspartate O-methyltransferase</fullName>
    </recommendedName>
    <alternativeName>
        <fullName evidence="3">Protein L-isoaspartyl methyltransferase</fullName>
    </alternativeName>
</protein>
<evidence type="ECO:0000256" key="1">
    <source>
        <dbReference type="ARBA" id="ARBA00005369"/>
    </source>
</evidence>
<dbReference type="InterPro" id="IPR029063">
    <property type="entry name" value="SAM-dependent_MTases_sf"/>
</dbReference>
<dbReference type="SUPFAM" id="SSF53335">
    <property type="entry name" value="S-adenosyl-L-methionine-dependent methyltransferases"/>
    <property type="match status" value="1"/>
</dbReference>
<keyword evidence="4" id="KW-0489">Methyltransferase</keyword>
<evidence type="ECO:0000256" key="3">
    <source>
        <dbReference type="ARBA" id="ARBA00030757"/>
    </source>
</evidence>
<keyword evidence="4" id="KW-0808">Transferase</keyword>
<dbReference type="Gene3D" id="3.40.50.150">
    <property type="entry name" value="Vaccinia Virus protein VP39"/>
    <property type="match status" value="1"/>
</dbReference>
<dbReference type="KEGG" id="dko:I596_2438"/>
<name>A0A167H112_9GAMM</name>
<sequence length="219" mass="23989">MSANIELARTNMVENQIRTWDVLDPRVLDVLGGMRREDFVPLRYRAMAFADLCLPIGHDEVMMKPVVEGRLLQAVVPTPDEHVLEIGTGSGFVTGCLARLAARVVSVEQHADLADVAKARLAAAGIGNVQVAVADAMQGYQPDASFDVVVVTGAVHVLPDRFRAWVKPGGRLFAIVGDSPAMQALLYTRVEADRWQEESLFETDLPYLTHAAPPRRFSL</sequence>
<dbReference type="Pfam" id="PF01135">
    <property type="entry name" value="PCMT"/>
    <property type="match status" value="1"/>
</dbReference>
<comment type="similarity">
    <text evidence="1">Belongs to the methyltransferase superfamily. L-isoaspartyl/D-aspartyl protein methyltransferase family.</text>
</comment>
<dbReference type="EMBL" id="CP015249">
    <property type="protein sequence ID" value="ANB18446.1"/>
    <property type="molecule type" value="Genomic_DNA"/>
</dbReference>
<accession>A0A167H112</accession>
<dbReference type="CDD" id="cd02440">
    <property type="entry name" value="AdoMet_MTases"/>
    <property type="match status" value="1"/>
</dbReference>
<organism evidence="4 5">
    <name type="scientific">Dokdonella koreensis DS-123</name>
    <dbReference type="NCBI Taxonomy" id="1300342"/>
    <lineage>
        <taxon>Bacteria</taxon>
        <taxon>Pseudomonadati</taxon>
        <taxon>Pseudomonadota</taxon>
        <taxon>Gammaproteobacteria</taxon>
        <taxon>Lysobacterales</taxon>
        <taxon>Rhodanobacteraceae</taxon>
        <taxon>Dokdonella</taxon>
    </lineage>
</organism>
<proteinExistence type="inferred from homology"/>
<evidence type="ECO:0000313" key="5">
    <source>
        <dbReference type="Proteomes" id="UP000076830"/>
    </source>
</evidence>
<dbReference type="PANTHER" id="PTHR11579">
    <property type="entry name" value="PROTEIN-L-ISOASPARTATE O-METHYLTRANSFERASE"/>
    <property type="match status" value="1"/>
</dbReference>
<dbReference type="GO" id="GO:0032259">
    <property type="term" value="P:methylation"/>
    <property type="evidence" value="ECO:0007669"/>
    <property type="project" value="UniProtKB-KW"/>
</dbReference>
<keyword evidence="5" id="KW-1185">Reference proteome</keyword>
<reference evidence="4 5" key="1">
    <citation type="submission" date="2016-04" db="EMBL/GenBank/DDBJ databases">
        <title>Complete genome sequence of Dokdonella koreensis DS-123T.</title>
        <authorList>
            <person name="Kim J.F."/>
            <person name="Lee H."/>
            <person name="Kwak M.-J."/>
        </authorList>
    </citation>
    <scope>NUCLEOTIDE SEQUENCE [LARGE SCALE GENOMIC DNA]</scope>
    <source>
        <strain evidence="4 5">DS-123</strain>
    </source>
</reference>
<dbReference type="OrthoDB" id="9810066at2"/>
<evidence type="ECO:0000256" key="2">
    <source>
        <dbReference type="ARBA" id="ARBA00013346"/>
    </source>
</evidence>
<dbReference type="GO" id="GO:0005737">
    <property type="term" value="C:cytoplasm"/>
    <property type="evidence" value="ECO:0007669"/>
    <property type="project" value="TreeGrafter"/>
</dbReference>
<dbReference type="STRING" id="1300342.I596_2438"/>
<dbReference type="RefSeq" id="WP_067647875.1">
    <property type="nucleotide sequence ID" value="NZ_CP015249.1"/>
</dbReference>
<dbReference type="InterPro" id="IPR000682">
    <property type="entry name" value="PCMT"/>
</dbReference>
<gene>
    <name evidence="4" type="ORF">I596_2438</name>
</gene>
<dbReference type="PATRIC" id="fig|1300342.3.peg.2375"/>
<dbReference type="PANTHER" id="PTHR11579:SF18">
    <property type="entry name" value="PROTEIN-L-ISOASPARTATE O-METHYLTRANSFERASE"/>
    <property type="match status" value="1"/>
</dbReference>